<evidence type="ECO:0000256" key="5">
    <source>
        <dbReference type="ARBA" id="ARBA00023004"/>
    </source>
</evidence>
<dbReference type="InterPro" id="IPR003582">
    <property type="entry name" value="ShKT_dom"/>
</dbReference>
<evidence type="ECO:0000256" key="4">
    <source>
        <dbReference type="ARBA" id="ARBA00022723"/>
    </source>
</evidence>
<dbReference type="InterPro" id="IPR005123">
    <property type="entry name" value="Oxoglu/Fe-dep_dioxygenase_dom"/>
</dbReference>
<comment type="similarity">
    <text evidence="2">Belongs to the P4HA family.</text>
</comment>
<evidence type="ECO:0000256" key="6">
    <source>
        <dbReference type="ARBA" id="ARBA00023136"/>
    </source>
</evidence>
<evidence type="ECO:0000313" key="9">
    <source>
        <dbReference type="EMBL" id="KAJ6844354.1"/>
    </source>
</evidence>
<keyword evidence="4" id="KW-0479">Metal-binding</keyword>
<dbReference type="Proteomes" id="UP001140949">
    <property type="component" value="Unassembled WGS sequence"/>
</dbReference>
<evidence type="ECO:0000256" key="1">
    <source>
        <dbReference type="ARBA" id="ARBA00004586"/>
    </source>
</evidence>
<evidence type="ECO:0000256" key="2">
    <source>
        <dbReference type="ARBA" id="ARBA00006511"/>
    </source>
</evidence>
<keyword evidence="10" id="KW-1185">Reference proteome</keyword>
<dbReference type="Gene3D" id="2.60.120.620">
    <property type="entry name" value="q2cbj1_9rhob like domain"/>
    <property type="match status" value="1"/>
</dbReference>
<dbReference type="SMART" id="SM00254">
    <property type="entry name" value="ShKT"/>
    <property type="match status" value="1"/>
</dbReference>
<feature type="domain" description="ShKT" evidence="8">
    <location>
        <begin position="150"/>
        <end position="190"/>
    </location>
</feature>
<feature type="domain" description="Fe2OG dioxygenase" evidence="7">
    <location>
        <begin position="1"/>
        <end position="118"/>
    </location>
</feature>
<organism evidence="9 10">
    <name type="scientific">Iris pallida</name>
    <name type="common">Sweet iris</name>
    <dbReference type="NCBI Taxonomy" id="29817"/>
    <lineage>
        <taxon>Eukaryota</taxon>
        <taxon>Viridiplantae</taxon>
        <taxon>Streptophyta</taxon>
        <taxon>Embryophyta</taxon>
        <taxon>Tracheophyta</taxon>
        <taxon>Spermatophyta</taxon>
        <taxon>Magnoliopsida</taxon>
        <taxon>Liliopsida</taxon>
        <taxon>Asparagales</taxon>
        <taxon>Iridaceae</taxon>
        <taxon>Iridoideae</taxon>
        <taxon>Irideae</taxon>
        <taxon>Iris</taxon>
    </lineage>
</organism>
<dbReference type="GO" id="GO:0046872">
    <property type="term" value="F:metal ion binding"/>
    <property type="evidence" value="ECO:0007669"/>
    <property type="project" value="UniProtKB-KW"/>
</dbReference>
<evidence type="ECO:0000313" key="10">
    <source>
        <dbReference type="Proteomes" id="UP001140949"/>
    </source>
</evidence>
<evidence type="ECO:0000259" key="7">
    <source>
        <dbReference type="PROSITE" id="PS51471"/>
    </source>
</evidence>
<name>A0AAX6HV63_IRIPA</name>
<dbReference type="Pfam" id="PF01549">
    <property type="entry name" value="ShK"/>
    <property type="match status" value="1"/>
</dbReference>
<proteinExistence type="inferred from homology"/>
<keyword evidence="6" id="KW-0472">Membrane</keyword>
<dbReference type="InterPro" id="IPR045054">
    <property type="entry name" value="P4HA-like"/>
</dbReference>
<protein>
    <recommendedName>
        <fullName evidence="3">procollagen-proline 4-dioxygenase</fullName>
        <ecNumber evidence="3">1.14.11.2</ecNumber>
    </recommendedName>
</protein>
<dbReference type="GO" id="GO:0005789">
    <property type="term" value="C:endoplasmic reticulum membrane"/>
    <property type="evidence" value="ECO:0007669"/>
    <property type="project" value="UniProtKB-SubCell"/>
</dbReference>
<gene>
    <name evidence="9" type="ORF">M6B38_292170</name>
</gene>
<reference evidence="9" key="1">
    <citation type="journal article" date="2023" name="GigaByte">
        <title>Genome assembly of the bearded iris, Iris pallida Lam.</title>
        <authorList>
            <person name="Bruccoleri R.E."/>
            <person name="Oakeley E.J."/>
            <person name="Faust A.M.E."/>
            <person name="Altorfer M."/>
            <person name="Dessus-Babus S."/>
            <person name="Burckhardt D."/>
            <person name="Oertli M."/>
            <person name="Naumann U."/>
            <person name="Petersen F."/>
            <person name="Wong J."/>
        </authorList>
    </citation>
    <scope>NUCLEOTIDE SEQUENCE</scope>
    <source>
        <strain evidence="9">GSM-AAB239-AS_SAM_17_03QT</strain>
    </source>
</reference>
<comment type="subcellular location">
    <subcellularLocation>
        <location evidence="1">Endoplasmic reticulum membrane</location>
    </subcellularLocation>
</comment>
<accession>A0AAX6HV63</accession>
<evidence type="ECO:0000256" key="3">
    <source>
        <dbReference type="ARBA" id="ARBA00012269"/>
    </source>
</evidence>
<dbReference type="GO" id="GO:0004656">
    <property type="term" value="F:procollagen-proline 4-dioxygenase activity"/>
    <property type="evidence" value="ECO:0007669"/>
    <property type="project" value="UniProtKB-EC"/>
</dbReference>
<dbReference type="AlphaFoldDB" id="A0AAX6HV63"/>
<comment type="caution">
    <text evidence="9">The sequence shown here is derived from an EMBL/GenBank/DDBJ whole genome shotgun (WGS) entry which is preliminary data.</text>
</comment>
<dbReference type="EMBL" id="JANAVB010006599">
    <property type="protein sequence ID" value="KAJ6844354.1"/>
    <property type="molecule type" value="Genomic_DNA"/>
</dbReference>
<evidence type="ECO:0000259" key="8">
    <source>
        <dbReference type="PROSITE" id="PS51670"/>
    </source>
</evidence>
<dbReference type="PANTHER" id="PTHR10869:SF238">
    <property type="entry name" value="PROLYL 4-HYDROXYLASE 6-RELATED"/>
    <property type="match status" value="1"/>
</dbReference>
<dbReference type="PROSITE" id="PS51471">
    <property type="entry name" value="FE2OG_OXY"/>
    <property type="match status" value="1"/>
</dbReference>
<reference evidence="9" key="2">
    <citation type="submission" date="2023-04" db="EMBL/GenBank/DDBJ databases">
        <authorList>
            <person name="Bruccoleri R.E."/>
            <person name="Oakeley E.J."/>
            <person name="Faust A.-M."/>
            <person name="Dessus-Babus S."/>
            <person name="Altorfer M."/>
            <person name="Burckhardt D."/>
            <person name="Oertli M."/>
            <person name="Naumann U."/>
            <person name="Petersen F."/>
            <person name="Wong J."/>
        </authorList>
    </citation>
    <scope>NUCLEOTIDE SEQUENCE</scope>
    <source>
        <strain evidence="9">GSM-AAB239-AS_SAM_17_03QT</strain>
        <tissue evidence="9">Leaf</tissue>
    </source>
</reference>
<dbReference type="PANTHER" id="PTHR10869">
    <property type="entry name" value="PROLYL 4-HYDROXYLASE ALPHA SUBUNIT"/>
    <property type="match status" value="1"/>
</dbReference>
<keyword evidence="5" id="KW-0408">Iron</keyword>
<sequence>MQILPYKVNGSDAYSDNYHEESKLVNDGLLVATVIMYLSNVDRGGETVFPNSELKDTRAKDDTLLDCAATGYAVKPVKGDALLFFHLHPNATKDTSSLHVNCRVGEGEKWSVTKRIFTKAFEVKKKAFDVKKKGLEEEEEASIMSDNNECTDEDNNCADWAANGECQRNPVFMLGSTDYYGSCRKSCGVC</sequence>
<dbReference type="EC" id="1.14.11.2" evidence="3"/>
<dbReference type="PROSITE" id="PS51670">
    <property type="entry name" value="SHKT"/>
    <property type="match status" value="1"/>
</dbReference>